<dbReference type="PANTHER" id="PTHR30069:SF29">
    <property type="entry name" value="HEMOGLOBIN AND HEMOGLOBIN-HAPTOGLOBIN-BINDING PROTEIN 1-RELATED"/>
    <property type="match status" value="1"/>
</dbReference>
<dbReference type="PANTHER" id="PTHR30069">
    <property type="entry name" value="TONB-DEPENDENT OUTER MEMBRANE RECEPTOR"/>
    <property type="match status" value="1"/>
</dbReference>
<keyword evidence="8" id="KW-0675">Receptor</keyword>
<dbReference type="Pfam" id="PF00593">
    <property type="entry name" value="TonB_dep_Rec_b-barrel"/>
    <property type="match status" value="1"/>
</dbReference>
<evidence type="ECO:0000256" key="6">
    <source>
        <dbReference type="ARBA" id="ARBA00023077"/>
    </source>
</evidence>
<evidence type="ECO:0000256" key="3">
    <source>
        <dbReference type="ARBA" id="ARBA00022452"/>
    </source>
</evidence>
<dbReference type="EMBL" id="SSMC01000001">
    <property type="protein sequence ID" value="THD69920.1"/>
    <property type="molecule type" value="Genomic_DNA"/>
</dbReference>
<accession>A0A4S3M4T3</accession>
<evidence type="ECO:0000256" key="8">
    <source>
        <dbReference type="ARBA" id="ARBA00023170"/>
    </source>
</evidence>
<feature type="signal peptide" evidence="12">
    <location>
        <begin position="1"/>
        <end position="22"/>
    </location>
</feature>
<feature type="chain" id="PRO_5020601498" evidence="12">
    <location>
        <begin position="23"/>
        <end position="1074"/>
    </location>
</feature>
<dbReference type="Pfam" id="PF13715">
    <property type="entry name" value="CarbopepD_reg_2"/>
    <property type="match status" value="1"/>
</dbReference>
<keyword evidence="9 10" id="KW-0998">Cell outer membrane</keyword>
<evidence type="ECO:0000256" key="1">
    <source>
        <dbReference type="ARBA" id="ARBA00004571"/>
    </source>
</evidence>
<dbReference type="InterPro" id="IPR023996">
    <property type="entry name" value="TonB-dep_OMP_SusC/RagA"/>
</dbReference>
<dbReference type="GO" id="GO:0044718">
    <property type="term" value="P:siderophore transmembrane transport"/>
    <property type="evidence" value="ECO:0007669"/>
    <property type="project" value="TreeGrafter"/>
</dbReference>
<evidence type="ECO:0000313" key="16">
    <source>
        <dbReference type="Proteomes" id="UP000305939"/>
    </source>
</evidence>
<keyword evidence="7 10" id="KW-0472">Membrane</keyword>
<evidence type="ECO:0000256" key="10">
    <source>
        <dbReference type="PROSITE-ProRule" id="PRU01360"/>
    </source>
</evidence>
<dbReference type="Gene3D" id="2.60.40.1120">
    <property type="entry name" value="Carboxypeptidase-like, regulatory domain"/>
    <property type="match status" value="1"/>
</dbReference>
<name>A0A4S3M4T3_9FLAO</name>
<evidence type="ECO:0000259" key="13">
    <source>
        <dbReference type="Pfam" id="PF00593"/>
    </source>
</evidence>
<dbReference type="NCBIfam" id="TIGR04056">
    <property type="entry name" value="OMP_RagA_SusC"/>
    <property type="match status" value="1"/>
</dbReference>
<evidence type="ECO:0000256" key="12">
    <source>
        <dbReference type="SAM" id="SignalP"/>
    </source>
</evidence>
<evidence type="ECO:0000259" key="14">
    <source>
        <dbReference type="Pfam" id="PF07715"/>
    </source>
</evidence>
<evidence type="ECO:0000256" key="11">
    <source>
        <dbReference type="RuleBase" id="RU003357"/>
    </source>
</evidence>
<keyword evidence="5 12" id="KW-0732">Signal</keyword>
<evidence type="ECO:0000256" key="5">
    <source>
        <dbReference type="ARBA" id="ARBA00022729"/>
    </source>
</evidence>
<dbReference type="RefSeq" id="WP_136335411.1">
    <property type="nucleotide sequence ID" value="NZ_QXMP01000002.1"/>
</dbReference>
<dbReference type="SUPFAM" id="SSF49464">
    <property type="entry name" value="Carboxypeptidase regulatory domain-like"/>
    <property type="match status" value="1"/>
</dbReference>
<dbReference type="GO" id="GO:0009279">
    <property type="term" value="C:cell outer membrane"/>
    <property type="evidence" value="ECO:0007669"/>
    <property type="project" value="UniProtKB-SubCell"/>
</dbReference>
<dbReference type="GO" id="GO:0015344">
    <property type="term" value="F:siderophore uptake transmembrane transporter activity"/>
    <property type="evidence" value="ECO:0007669"/>
    <property type="project" value="TreeGrafter"/>
</dbReference>
<evidence type="ECO:0000256" key="9">
    <source>
        <dbReference type="ARBA" id="ARBA00023237"/>
    </source>
</evidence>
<feature type="domain" description="TonB-dependent receptor-like beta-barrel" evidence="13">
    <location>
        <begin position="471"/>
        <end position="927"/>
    </location>
</feature>
<dbReference type="InterPro" id="IPR008969">
    <property type="entry name" value="CarboxyPept-like_regulatory"/>
</dbReference>
<comment type="caution">
    <text evidence="15">The sequence shown here is derived from an EMBL/GenBank/DDBJ whole genome shotgun (WGS) entry which is preliminary data.</text>
</comment>
<evidence type="ECO:0000256" key="4">
    <source>
        <dbReference type="ARBA" id="ARBA00022692"/>
    </source>
</evidence>
<dbReference type="InterPro" id="IPR039426">
    <property type="entry name" value="TonB-dep_rcpt-like"/>
</dbReference>
<protein>
    <submittedName>
        <fullName evidence="15">SusC/RagA family TonB-linked outer membrane protein</fullName>
    </submittedName>
</protein>
<keyword evidence="3 10" id="KW-1134">Transmembrane beta strand</keyword>
<dbReference type="Gene3D" id="2.40.170.20">
    <property type="entry name" value="TonB-dependent receptor, beta-barrel domain"/>
    <property type="match status" value="1"/>
</dbReference>
<organism evidence="15 16">
    <name type="scientific">Robertkochia marina</name>
    <dbReference type="NCBI Taxonomy" id="1227945"/>
    <lineage>
        <taxon>Bacteria</taxon>
        <taxon>Pseudomonadati</taxon>
        <taxon>Bacteroidota</taxon>
        <taxon>Flavobacteriia</taxon>
        <taxon>Flavobacteriales</taxon>
        <taxon>Flavobacteriaceae</taxon>
        <taxon>Robertkochia</taxon>
    </lineage>
</organism>
<dbReference type="SUPFAM" id="SSF56935">
    <property type="entry name" value="Porins"/>
    <property type="match status" value="1"/>
</dbReference>
<keyword evidence="6 11" id="KW-0798">TonB box</keyword>
<dbReference type="InterPro" id="IPR000531">
    <property type="entry name" value="Beta-barrel_TonB"/>
</dbReference>
<dbReference type="InterPro" id="IPR036942">
    <property type="entry name" value="Beta-barrel_TonB_sf"/>
</dbReference>
<comment type="subcellular location">
    <subcellularLocation>
        <location evidence="1 10">Cell outer membrane</location>
        <topology evidence="1 10">Multi-pass membrane protein</topology>
    </subcellularLocation>
</comment>
<dbReference type="OrthoDB" id="9768177at2"/>
<dbReference type="InterPro" id="IPR037066">
    <property type="entry name" value="Plug_dom_sf"/>
</dbReference>
<dbReference type="InterPro" id="IPR012910">
    <property type="entry name" value="Plug_dom"/>
</dbReference>
<dbReference type="PROSITE" id="PS52016">
    <property type="entry name" value="TONB_DEPENDENT_REC_3"/>
    <property type="match status" value="1"/>
</dbReference>
<sequence>MKTKLKGYLALLLVLVAQISFAQVKTITGTVTDQDGLPLPGASVAIQGTTQGTQTDFDGNYAIEAAAGQVLVFSYVGQKTEERTVGASNVIDVVLGQDAQALEEVIVTAQGIKRERKALGYAVSEVASEQLEQRAEGDIGRVLSGKASGVQITAQSGLSGSGTNIIIRGLSSFSGSNQPLFIVDGVPFSSDTNAQGDFVDGNAGGSRFFDLDPNNIESINVLKGLAAATLYGTQGRNGVILITTKNGASGGGAKKNEVTVNTSLFFNDIASLPDYTNKWGNGFDQAFGWFFSNWGPNFEENAIGGWGSQAAIDENGTLPHPYSTASSGTGIPQAFPEFQGVRYDYKPYQSAENFFKTGTVLNTSVNFNTSSDDGKMSMSANMGHLTDEGFTPENKVIRNTLGIGGRAELSNNFTVSGTLNYARTDFRSPPIAAGDGNTVFGASEGSSVFSNVFFTPRSVDMLNLPYQNPLTGASVYYRQNNSIQHPLWTVNNAQTRQETNRTFGNTTIVYKVNDNMNLTYRLGLDMYSENNTNYQNKGGVSDVARTRSGFYNTWNNTNTIWDHNLFLSGLFDITEKIGVSFNVGATARRDVFDQNGVSSSGQQVFDVIRHFNFELQDEIQFFQQRNINGMYGQADFDFGDFVYLTVAGRNDWVSNLSEENRSIFYPSVSTSFVPTSAFDALRGSSFLNFLKVRAGYGTSATFPTGYPTVSTLNLNTQRWINAAGGFAASNEISATLGNPNLRPETLKELEFGVESRFWNNRITLNASYFNRITEDLIVDRRLDASSGARFIQTNIGEIEVDGVEVDLGVDIFRNPEGFNWNVNANFNAIEPIVNDLGADTDLIVYAGFGDLGNAAIEGEPLGTIVGSRILRNDQGQPLINSEGDYIVEAGQFAIGDPNPDYTLNVSNSFSFGNFNFSFLLQHVAGGDIYSQTIATLLGRGLVQDTDNREATYILPGINENTGQPNNIQINNSDYHFDNVLFGPSELNIYDGSVIRLQEVAFGYSLPKKILDRTPFGALTFTVSGQNLWYEAYNTPDSVNFDPNQAGLGVGNGQGFDWLTGPSSRRYGFSVKATF</sequence>
<gene>
    <name evidence="15" type="ORF">E7Z59_06235</name>
</gene>
<evidence type="ECO:0000313" key="15">
    <source>
        <dbReference type="EMBL" id="THD69920.1"/>
    </source>
</evidence>
<dbReference type="Pfam" id="PF07715">
    <property type="entry name" value="Plug"/>
    <property type="match status" value="1"/>
</dbReference>
<dbReference type="AlphaFoldDB" id="A0A4S3M4T3"/>
<evidence type="ECO:0000256" key="7">
    <source>
        <dbReference type="ARBA" id="ARBA00023136"/>
    </source>
</evidence>
<keyword evidence="4 10" id="KW-0812">Transmembrane</keyword>
<dbReference type="Gene3D" id="2.170.130.10">
    <property type="entry name" value="TonB-dependent receptor, plug domain"/>
    <property type="match status" value="1"/>
</dbReference>
<dbReference type="Proteomes" id="UP000305939">
    <property type="component" value="Unassembled WGS sequence"/>
</dbReference>
<comment type="similarity">
    <text evidence="10 11">Belongs to the TonB-dependent receptor family.</text>
</comment>
<evidence type="ECO:0000256" key="2">
    <source>
        <dbReference type="ARBA" id="ARBA00022448"/>
    </source>
</evidence>
<proteinExistence type="inferred from homology"/>
<reference evidence="15 16" key="1">
    <citation type="submission" date="2019-04" db="EMBL/GenBank/DDBJ databases">
        <title>Draft genome sequence of Robertkochia marina CC-AMO-30D.</title>
        <authorList>
            <person name="Hameed A."/>
            <person name="Lin S.-Y."/>
            <person name="Shahina M."/>
            <person name="Lai W.-A."/>
            <person name="Young C.-C."/>
        </authorList>
    </citation>
    <scope>NUCLEOTIDE SEQUENCE [LARGE SCALE GENOMIC DNA]</scope>
    <source>
        <strain evidence="15 16">CC-AMO-30D</strain>
    </source>
</reference>
<keyword evidence="16" id="KW-1185">Reference proteome</keyword>
<feature type="domain" description="TonB-dependent receptor plug" evidence="14">
    <location>
        <begin position="119"/>
        <end position="239"/>
    </location>
</feature>
<keyword evidence="2 10" id="KW-0813">Transport</keyword>